<evidence type="ECO:0000313" key="8">
    <source>
        <dbReference type="Proteomes" id="UP001221898"/>
    </source>
</evidence>
<comment type="similarity">
    <text evidence="2">Belongs to the HMGN family.</text>
</comment>
<reference evidence="7" key="1">
    <citation type="journal article" date="2023" name="Science">
        <title>Genome structures resolve the early diversification of teleost fishes.</title>
        <authorList>
            <person name="Parey E."/>
            <person name="Louis A."/>
            <person name="Montfort J."/>
            <person name="Bouchez O."/>
            <person name="Roques C."/>
            <person name="Iampietro C."/>
            <person name="Lluch J."/>
            <person name="Castinel A."/>
            <person name="Donnadieu C."/>
            <person name="Desvignes T."/>
            <person name="Floi Bucao C."/>
            <person name="Jouanno E."/>
            <person name="Wen M."/>
            <person name="Mejri S."/>
            <person name="Dirks R."/>
            <person name="Jansen H."/>
            <person name="Henkel C."/>
            <person name="Chen W.J."/>
            <person name="Zahm M."/>
            <person name="Cabau C."/>
            <person name="Klopp C."/>
            <person name="Thompson A.W."/>
            <person name="Robinson-Rechavi M."/>
            <person name="Braasch I."/>
            <person name="Lecointre G."/>
            <person name="Bobe J."/>
            <person name="Postlethwait J.H."/>
            <person name="Berthelot C."/>
            <person name="Roest Crollius H."/>
            <person name="Guiguen Y."/>
        </authorList>
    </citation>
    <scope>NUCLEOTIDE SEQUENCE</scope>
    <source>
        <strain evidence="7">NC1722</strain>
    </source>
</reference>
<evidence type="ECO:0000256" key="4">
    <source>
        <dbReference type="ARBA" id="ARBA00023242"/>
    </source>
</evidence>
<keyword evidence="8" id="KW-1185">Reference proteome</keyword>
<evidence type="ECO:0000256" key="5">
    <source>
        <dbReference type="ARBA" id="ARBA00037490"/>
    </source>
</evidence>
<feature type="compositionally biased region" description="Basic and acidic residues" evidence="6">
    <location>
        <begin position="1"/>
        <end position="30"/>
    </location>
</feature>
<dbReference type="Proteomes" id="UP001221898">
    <property type="component" value="Unassembled WGS sequence"/>
</dbReference>
<dbReference type="GO" id="GO:0005634">
    <property type="term" value="C:nucleus"/>
    <property type="evidence" value="ECO:0007669"/>
    <property type="project" value="UniProtKB-SubCell"/>
</dbReference>
<dbReference type="EMBL" id="JAINUG010000029">
    <property type="protein sequence ID" value="KAJ8409678.1"/>
    <property type="molecule type" value="Genomic_DNA"/>
</dbReference>
<evidence type="ECO:0000256" key="2">
    <source>
        <dbReference type="ARBA" id="ARBA00007696"/>
    </source>
</evidence>
<comment type="function">
    <text evidence="5">Binds to the inner side of the nucleosomal DNA thus altering the interaction between the DNA and the histone octamer. May be involved in the process which maintains transcribable genes in a unique chromatin conformation.</text>
</comment>
<evidence type="ECO:0000256" key="1">
    <source>
        <dbReference type="ARBA" id="ARBA00004123"/>
    </source>
</evidence>
<evidence type="ECO:0000313" key="7">
    <source>
        <dbReference type="EMBL" id="KAJ8409678.1"/>
    </source>
</evidence>
<sequence>MPRKRTLEVADDAAKVKKEGELRRSKRLSEKPNAPIPEAKAKKTAPKKPAEKAVKVKKGAKGKKEEKPEDVPAENGETKIDEETEAAEPVAEDKE</sequence>
<dbReference type="PANTHER" id="PTHR23087">
    <property type="entry name" value="NONHISTONE CHROMOSOMAL PROTEIN HMG"/>
    <property type="match status" value="1"/>
</dbReference>
<dbReference type="Pfam" id="PF01101">
    <property type="entry name" value="HMG14_17"/>
    <property type="match status" value="1"/>
</dbReference>
<dbReference type="AlphaFoldDB" id="A0AAD7WUN5"/>
<keyword evidence="4" id="KW-0539">Nucleus</keyword>
<comment type="subcellular location">
    <subcellularLocation>
        <location evidence="1">Nucleus</location>
    </subcellularLocation>
</comment>
<dbReference type="GO" id="GO:0031492">
    <property type="term" value="F:nucleosomal DNA binding"/>
    <property type="evidence" value="ECO:0007669"/>
    <property type="project" value="InterPro"/>
</dbReference>
<dbReference type="PRINTS" id="PR00925">
    <property type="entry name" value="NONHISHMG17"/>
</dbReference>
<evidence type="ECO:0000256" key="3">
    <source>
        <dbReference type="ARBA" id="ARBA00023125"/>
    </source>
</evidence>
<protein>
    <submittedName>
        <fullName evidence="7">Uncharacterized protein</fullName>
    </submittedName>
</protein>
<keyword evidence="3" id="KW-0238">DNA-binding</keyword>
<evidence type="ECO:0000256" key="6">
    <source>
        <dbReference type="SAM" id="MobiDB-lite"/>
    </source>
</evidence>
<accession>A0AAD7WUN5</accession>
<feature type="region of interest" description="Disordered" evidence="6">
    <location>
        <begin position="1"/>
        <end position="95"/>
    </location>
</feature>
<comment type="caution">
    <text evidence="7">The sequence shown here is derived from an EMBL/GenBank/DDBJ whole genome shotgun (WGS) entry which is preliminary data.</text>
</comment>
<dbReference type="SMART" id="SM00527">
    <property type="entry name" value="HMG17"/>
    <property type="match status" value="1"/>
</dbReference>
<organism evidence="7 8">
    <name type="scientific">Aldrovandia affinis</name>
    <dbReference type="NCBI Taxonomy" id="143900"/>
    <lineage>
        <taxon>Eukaryota</taxon>
        <taxon>Metazoa</taxon>
        <taxon>Chordata</taxon>
        <taxon>Craniata</taxon>
        <taxon>Vertebrata</taxon>
        <taxon>Euteleostomi</taxon>
        <taxon>Actinopterygii</taxon>
        <taxon>Neopterygii</taxon>
        <taxon>Teleostei</taxon>
        <taxon>Notacanthiformes</taxon>
        <taxon>Halosauridae</taxon>
        <taxon>Aldrovandia</taxon>
    </lineage>
</organism>
<name>A0AAD7WUN5_9TELE</name>
<dbReference type="GO" id="GO:0000785">
    <property type="term" value="C:chromatin"/>
    <property type="evidence" value="ECO:0007669"/>
    <property type="project" value="InterPro"/>
</dbReference>
<gene>
    <name evidence="7" type="ORF">AAFF_G00217370</name>
</gene>
<proteinExistence type="inferred from homology"/>
<dbReference type="GO" id="GO:0006325">
    <property type="term" value="P:chromatin organization"/>
    <property type="evidence" value="ECO:0007669"/>
    <property type="project" value="TreeGrafter"/>
</dbReference>
<dbReference type="PANTHER" id="PTHR23087:SF13">
    <property type="entry name" value="NON-HISTONE CHROMOSOMAL PROTEIN HMG-17"/>
    <property type="match status" value="1"/>
</dbReference>
<feature type="compositionally biased region" description="Basic and acidic residues" evidence="6">
    <location>
        <begin position="62"/>
        <end position="81"/>
    </location>
</feature>
<dbReference type="InterPro" id="IPR000079">
    <property type="entry name" value="HMGN_fam"/>
</dbReference>